<proteinExistence type="predicted"/>
<sequence>MLAMRKTGRSFCELEISRKVGKIKFRFAFRICEKGSLVSYSFDGR</sequence>
<dbReference type="AlphaFoldDB" id="A0A5J4P6L3"/>
<gene>
    <name evidence="1" type="ORF">EZS27_044193</name>
</gene>
<organism evidence="1">
    <name type="scientific">termite gut metagenome</name>
    <dbReference type="NCBI Taxonomy" id="433724"/>
    <lineage>
        <taxon>unclassified sequences</taxon>
        <taxon>metagenomes</taxon>
        <taxon>organismal metagenomes</taxon>
    </lineage>
</organism>
<protein>
    <submittedName>
        <fullName evidence="1">Uncharacterized protein</fullName>
    </submittedName>
</protein>
<comment type="caution">
    <text evidence="1">The sequence shown here is derived from an EMBL/GenBank/DDBJ whole genome shotgun (WGS) entry which is preliminary data.</text>
</comment>
<name>A0A5J4P6L3_9ZZZZ</name>
<accession>A0A5J4P6L3</accession>
<reference evidence="1" key="1">
    <citation type="submission" date="2019-03" db="EMBL/GenBank/DDBJ databases">
        <title>Single cell metagenomics reveals metabolic interactions within the superorganism composed of flagellate Streblomastix strix and complex community of Bacteroidetes bacteria on its surface.</title>
        <authorList>
            <person name="Treitli S.C."/>
            <person name="Kolisko M."/>
            <person name="Husnik F."/>
            <person name="Keeling P."/>
            <person name="Hampl V."/>
        </authorList>
    </citation>
    <scope>NUCLEOTIDE SEQUENCE</scope>
    <source>
        <strain evidence="1">STM</strain>
    </source>
</reference>
<evidence type="ECO:0000313" key="1">
    <source>
        <dbReference type="EMBL" id="KAA6304164.1"/>
    </source>
</evidence>
<dbReference type="EMBL" id="SNRY01011733">
    <property type="protein sequence ID" value="KAA6304164.1"/>
    <property type="molecule type" value="Genomic_DNA"/>
</dbReference>
<feature type="non-terminal residue" evidence="1">
    <location>
        <position position="45"/>
    </location>
</feature>